<gene>
    <name evidence="2" type="ORF">COU81_00015</name>
</gene>
<dbReference type="Proteomes" id="UP000231450">
    <property type="component" value="Unassembled WGS sequence"/>
</dbReference>
<dbReference type="Gene3D" id="3.30.950.30">
    <property type="entry name" value="Schlafen, AAA domain"/>
    <property type="match status" value="1"/>
</dbReference>
<protein>
    <submittedName>
        <fullName evidence="2">ATP-binding protein</fullName>
    </submittedName>
</protein>
<feature type="domain" description="Schlafen AlbA-2" evidence="1">
    <location>
        <begin position="15"/>
        <end position="137"/>
    </location>
</feature>
<accession>A0A2M8KF72</accession>
<organism evidence="2 3">
    <name type="scientific">Candidatus Portnoybacteria bacterium CG10_big_fil_rev_8_21_14_0_10_36_7</name>
    <dbReference type="NCBI Taxonomy" id="1974812"/>
    <lineage>
        <taxon>Bacteria</taxon>
        <taxon>Candidatus Portnoyibacteriota</taxon>
    </lineage>
</organism>
<proteinExistence type="predicted"/>
<evidence type="ECO:0000259" key="1">
    <source>
        <dbReference type="Pfam" id="PF04326"/>
    </source>
</evidence>
<dbReference type="EMBL" id="PFDW01000001">
    <property type="protein sequence ID" value="PJE58570.1"/>
    <property type="molecule type" value="Genomic_DNA"/>
</dbReference>
<name>A0A2M8KF72_9BACT</name>
<sequence length="191" mass="21553">MKIDELNSLIEAGTETQSLDFKGDCKWEVENFAKDILSMTNVQDGGKIIIGVAEKSDNTYEKVGVSTTNTETFKRDVMLDQMTKFADPHVSFAVEFISDDNQNFVVISIDPFQEIPVICRKDSSDTQIGVLYYRNRNKRPESAKVSNSFDMRDILERASVKLMQRARKIGYEVPDTLGAVKLALKKELGDL</sequence>
<dbReference type="InterPro" id="IPR038461">
    <property type="entry name" value="Schlafen_AlbA_2_dom_sf"/>
</dbReference>
<dbReference type="GO" id="GO:0005524">
    <property type="term" value="F:ATP binding"/>
    <property type="evidence" value="ECO:0007669"/>
    <property type="project" value="UniProtKB-KW"/>
</dbReference>
<keyword evidence="2" id="KW-0547">Nucleotide-binding</keyword>
<dbReference type="Pfam" id="PF04326">
    <property type="entry name" value="SLFN_AlbA_2"/>
    <property type="match status" value="1"/>
</dbReference>
<dbReference type="InterPro" id="IPR007421">
    <property type="entry name" value="Schlafen_AlbA_2_dom"/>
</dbReference>
<dbReference type="AlphaFoldDB" id="A0A2M8KF72"/>
<evidence type="ECO:0000313" key="2">
    <source>
        <dbReference type="EMBL" id="PJE58570.1"/>
    </source>
</evidence>
<keyword evidence="2" id="KW-0067">ATP-binding</keyword>
<comment type="caution">
    <text evidence="2">The sequence shown here is derived from an EMBL/GenBank/DDBJ whole genome shotgun (WGS) entry which is preliminary data.</text>
</comment>
<evidence type="ECO:0000313" key="3">
    <source>
        <dbReference type="Proteomes" id="UP000231450"/>
    </source>
</evidence>
<reference evidence="3" key="1">
    <citation type="submission" date="2017-09" db="EMBL/GenBank/DDBJ databases">
        <title>Depth-based differentiation of microbial function through sediment-hosted aquifers and enrichment of novel symbionts in the deep terrestrial subsurface.</title>
        <authorList>
            <person name="Probst A.J."/>
            <person name="Ladd B."/>
            <person name="Jarett J.K."/>
            <person name="Geller-Mcgrath D.E."/>
            <person name="Sieber C.M.K."/>
            <person name="Emerson J.B."/>
            <person name="Anantharaman K."/>
            <person name="Thomas B.C."/>
            <person name="Malmstrom R."/>
            <person name="Stieglmeier M."/>
            <person name="Klingl A."/>
            <person name="Woyke T."/>
            <person name="Ryan C.M."/>
            <person name="Banfield J.F."/>
        </authorList>
    </citation>
    <scope>NUCLEOTIDE SEQUENCE [LARGE SCALE GENOMIC DNA]</scope>
</reference>